<dbReference type="SUPFAM" id="SSF53850">
    <property type="entry name" value="Periplasmic binding protein-like II"/>
    <property type="match status" value="1"/>
</dbReference>
<dbReference type="Pfam" id="PF13416">
    <property type="entry name" value="SBP_bac_8"/>
    <property type="match status" value="1"/>
</dbReference>
<comment type="caution">
    <text evidence="1">The sequence shown here is derived from an EMBL/GenBank/DDBJ whole genome shotgun (WGS) entry which is preliminary data.</text>
</comment>
<sequence>MADIVLRGLCWDHPRCVAPMAAAAHAWSARRPQVTLHWDARPLAAFNDQPVADIIDGYDLVFVDHPTIPEAVGTGCLRPLDGLLDPATLAALARDSLGGSHESYGHAGRQWALAVDAACQVAAVNPRRFTGQPPATWDAVLRLAARGLVAIPLYPSDAIISLISMSSVARSGVATSSDSMSGDSILGDAVPDMEAPGVIAALDRLVTEPAVEVLAALARTVDPRCFDLNPPALLDAMASDDPTAPGYAPLTFGYTDYQRPARRHRLAFTAPPTMDAGPAAAVLGGAGLAVPATSSHPHEAAEFAAWVAGHDAQRDIVCVSGGQPANARVWWDPAADALVGGFFSGVRQTMRAARTRPRVPWWPRFQQAAGVRLAAALRDRIPAPRIHADISAMLDRYRAEETTP</sequence>
<keyword evidence="2" id="KW-1185">Reference proteome</keyword>
<proteinExistence type="predicted"/>
<dbReference type="RefSeq" id="WP_203917933.1">
    <property type="nucleotide sequence ID" value="NZ_BONZ01000022.1"/>
</dbReference>
<dbReference type="EMBL" id="BONZ01000022">
    <property type="protein sequence ID" value="GIH14262.1"/>
    <property type="molecule type" value="Genomic_DNA"/>
</dbReference>
<reference evidence="1" key="1">
    <citation type="submission" date="2021-01" db="EMBL/GenBank/DDBJ databases">
        <title>Whole genome shotgun sequence of Rugosimonospora africana NBRC 104875.</title>
        <authorList>
            <person name="Komaki H."/>
            <person name="Tamura T."/>
        </authorList>
    </citation>
    <scope>NUCLEOTIDE SEQUENCE</scope>
    <source>
        <strain evidence="1">NBRC 104875</strain>
    </source>
</reference>
<dbReference type="InterPro" id="IPR006059">
    <property type="entry name" value="SBP"/>
</dbReference>
<evidence type="ECO:0000313" key="1">
    <source>
        <dbReference type="EMBL" id="GIH14262.1"/>
    </source>
</evidence>
<organism evidence="1 2">
    <name type="scientific">Rugosimonospora africana</name>
    <dbReference type="NCBI Taxonomy" id="556532"/>
    <lineage>
        <taxon>Bacteria</taxon>
        <taxon>Bacillati</taxon>
        <taxon>Actinomycetota</taxon>
        <taxon>Actinomycetes</taxon>
        <taxon>Micromonosporales</taxon>
        <taxon>Micromonosporaceae</taxon>
        <taxon>Rugosimonospora</taxon>
    </lineage>
</organism>
<evidence type="ECO:0000313" key="2">
    <source>
        <dbReference type="Proteomes" id="UP000642748"/>
    </source>
</evidence>
<dbReference type="Gene3D" id="3.40.190.10">
    <property type="entry name" value="Periplasmic binding protein-like II"/>
    <property type="match status" value="2"/>
</dbReference>
<gene>
    <name evidence="1" type="ORF">Raf01_24340</name>
</gene>
<dbReference type="AlphaFoldDB" id="A0A8J3VPT2"/>
<name>A0A8J3VPT2_9ACTN</name>
<accession>A0A8J3VPT2</accession>
<dbReference type="Proteomes" id="UP000642748">
    <property type="component" value="Unassembled WGS sequence"/>
</dbReference>
<protein>
    <submittedName>
        <fullName evidence="1">Membrane protein</fullName>
    </submittedName>
</protein>